<dbReference type="Proteomes" id="UP000790709">
    <property type="component" value="Unassembled WGS sequence"/>
</dbReference>
<protein>
    <submittedName>
        <fullName evidence="1">Uncharacterized protein</fullName>
    </submittedName>
</protein>
<organism evidence="1 2">
    <name type="scientific">Leucogyrophana mollusca</name>
    <dbReference type="NCBI Taxonomy" id="85980"/>
    <lineage>
        <taxon>Eukaryota</taxon>
        <taxon>Fungi</taxon>
        <taxon>Dikarya</taxon>
        <taxon>Basidiomycota</taxon>
        <taxon>Agaricomycotina</taxon>
        <taxon>Agaricomycetes</taxon>
        <taxon>Agaricomycetidae</taxon>
        <taxon>Boletales</taxon>
        <taxon>Boletales incertae sedis</taxon>
        <taxon>Leucogyrophana</taxon>
    </lineage>
</organism>
<dbReference type="EMBL" id="MU266427">
    <property type="protein sequence ID" value="KAH7924333.1"/>
    <property type="molecule type" value="Genomic_DNA"/>
</dbReference>
<comment type="caution">
    <text evidence="1">The sequence shown here is derived from an EMBL/GenBank/DDBJ whole genome shotgun (WGS) entry which is preliminary data.</text>
</comment>
<proteinExistence type="predicted"/>
<sequence length="186" mass="18334">MISLAAVTLLAAAAVANAATGVATFNNYDAQGGVACSGFSSTNSQGNGIYAAALGDLSPLWTGPACAGSVNGSNCNGSGGCIDCTGPSCSGEGQCGNCFQISCAGSLDGETSGACTGNTIVVKVIDACPATHPENYCKLSQFGGNVPSNQCCEAAGVNAFDIATTAQSVLSTYQYNLNINIEPVSC</sequence>
<evidence type="ECO:0000313" key="1">
    <source>
        <dbReference type="EMBL" id="KAH7924333.1"/>
    </source>
</evidence>
<reference evidence="1" key="1">
    <citation type="journal article" date="2021" name="New Phytol.">
        <title>Evolutionary innovations through gain and loss of genes in the ectomycorrhizal Boletales.</title>
        <authorList>
            <person name="Wu G."/>
            <person name="Miyauchi S."/>
            <person name="Morin E."/>
            <person name="Kuo A."/>
            <person name="Drula E."/>
            <person name="Varga T."/>
            <person name="Kohler A."/>
            <person name="Feng B."/>
            <person name="Cao Y."/>
            <person name="Lipzen A."/>
            <person name="Daum C."/>
            <person name="Hundley H."/>
            <person name="Pangilinan J."/>
            <person name="Johnson J."/>
            <person name="Barry K."/>
            <person name="LaButti K."/>
            <person name="Ng V."/>
            <person name="Ahrendt S."/>
            <person name="Min B."/>
            <person name="Choi I.G."/>
            <person name="Park H."/>
            <person name="Plett J.M."/>
            <person name="Magnuson J."/>
            <person name="Spatafora J.W."/>
            <person name="Nagy L.G."/>
            <person name="Henrissat B."/>
            <person name="Grigoriev I.V."/>
            <person name="Yang Z.L."/>
            <person name="Xu J."/>
            <person name="Martin F.M."/>
        </authorList>
    </citation>
    <scope>NUCLEOTIDE SEQUENCE</scope>
    <source>
        <strain evidence="1">KUC20120723A-06</strain>
    </source>
</reference>
<keyword evidence="2" id="KW-1185">Reference proteome</keyword>
<name>A0ACB8BGE0_9AGAM</name>
<accession>A0ACB8BGE0</accession>
<gene>
    <name evidence="1" type="ORF">BV22DRAFT_515182</name>
</gene>
<evidence type="ECO:0000313" key="2">
    <source>
        <dbReference type="Proteomes" id="UP000790709"/>
    </source>
</evidence>